<dbReference type="AlphaFoldDB" id="A0A6V7U408"/>
<evidence type="ECO:0000259" key="2">
    <source>
        <dbReference type="Pfam" id="PF17171"/>
    </source>
</evidence>
<organism evidence="3 4">
    <name type="scientific">Meloidogyne enterolobii</name>
    <name type="common">Root-knot nematode worm</name>
    <name type="synonym">Meloidogyne mayaguensis</name>
    <dbReference type="NCBI Taxonomy" id="390850"/>
    <lineage>
        <taxon>Eukaryota</taxon>
        <taxon>Metazoa</taxon>
        <taxon>Ecdysozoa</taxon>
        <taxon>Nematoda</taxon>
        <taxon>Chromadorea</taxon>
        <taxon>Rhabditida</taxon>
        <taxon>Tylenchina</taxon>
        <taxon>Tylenchomorpha</taxon>
        <taxon>Tylenchoidea</taxon>
        <taxon>Meloidogynidae</taxon>
        <taxon>Meloidogyninae</taxon>
        <taxon>Meloidogyne</taxon>
    </lineage>
</organism>
<dbReference type="EMBL" id="CAJEWN010000031">
    <property type="protein sequence ID" value="CAD2143167.1"/>
    <property type="molecule type" value="Genomic_DNA"/>
</dbReference>
<proteinExistence type="predicted"/>
<feature type="region of interest" description="Disordered" evidence="1">
    <location>
        <begin position="1"/>
        <end position="27"/>
    </location>
</feature>
<feature type="domain" description="Metaxin glutathione S-transferase" evidence="2">
    <location>
        <begin position="202"/>
        <end position="255"/>
    </location>
</feature>
<dbReference type="Proteomes" id="UP000580250">
    <property type="component" value="Unassembled WGS sequence"/>
</dbReference>
<gene>
    <name evidence="3" type="ORF">MENT_LOCUS7472</name>
</gene>
<evidence type="ECO:0000313" key="3">
    <source>
        <dbReference type="EMBL" id="CAD2143167.1"/>
    </source>
</evidence>
<dbReference type="InterPro" id="IPR033468">
    <property type="entry name" value="Metaxin_GST"/>
</dbReference>
<evidence type="ECO:0000313" key="4">
    <source>
        <dbReference type="Proteomes" id="UP000580250"/>
    </source>
</evidence>
<sequence>MNLNEEKENTDNEGIEAENPQNSNGTLVMDEIPTYKYLEGKMKEENKEENNNIIGLENINFDGSSNSVREKDWGSTVAESSTTKIKNENDFEESIINKNKLNTIFDEDANNYYNYLIGEMTFEEKKKIFNKKYFNGYLNGYWSEFVRTMETLINWNIREYFIDGERSLEKRLNLYLQKKDLIKMTDHQIIQTFLKEIEKNKIKEKIEKNKFLFGDNPTKADASLFAILVQFFETPLNIESLKELFEIKKDSLGIYISEEDTKTIESLKNYVENVKESLGYKDEDWKKLTDEKEKWPLNLDNNEINVSNDDNSKYNGPFQIETNDLEGFEKIFDKEMEDDEIWQLSRSNFVQEVGKKETTEFENIVLKIVYINIFHKSKKVLTMLAAIAFKIYLYLVETKNLQNKFISRFMLVEAAAYICNIGNDKTEKDGIDCREKHKNDWDKWYIWQKSLNKIAEEPINEELHHLLKSKTRKLVKEAIIEENKRLISKNVHEAVKEAVNLQQIEGRKQKEKMKKKNKKSGVGDGANKKVFINVKLLDED</sequence>
<dbReference type="SUPFAM" id="SSF47616">
    <property type="entry name" value="GST C-terminal domain-like"/>
    <property type="match status" value="1"/>
</dbReference>
<dbReference type="Pfam" id="PF17171">
    <property type="entry name" value="GST_C_6"/>
    <property type="match status" value="1"/>
</dbReference>
<reference evidence="3 4" key="1">
    <citation type="submission" date="2020-08" db="EMBL/GenBank/DDBJ databases">
        <authorList>
            <person name="Koutsovoulos G."/>
            <person name="Danchin GJ E."/>
        </authorList>
    </citation>
    <scope>NUCLEOTIDE SEQUENCE [LARGE SCALE GENOMIC DNA]</scope>
</reference>
<name>A0A6V7U408_MELEN</name>
<dbReference type="InterPro" id="IPR036282">
    <property type="entry name" value="Glutathione-S-Trfase_C_sf"/>
</dbReference>
<protein>
    <recommendedName>
        <fullName evidence="2">Metaxin glutathione S-transferase domain-containing protein</fullName>
    </recommendedName>
</protein>
<evidence type="ECO:0000256" key="1">
    <source>
        <dbReference type="SAM" id="MobiDB-lite"/>
    </source>
</evidence>
<comment type="caution">
    <text evidence="3">The sequence shown here is derived from an EMBL/GenBank/DDBJ whole genome shotgun (WGS) entry which is preliminary data.</text>
</comment>
<feature type="compositionally biased region" description="Basic and acidic residues" evidence="1">
    <location>
        <begin position="1"/>
        <end position="10"/>
    </location>
</feature>
<accession>A0A6V7U408</accession>